<name>A0A951UNG2_9CYAN</name>
<evidence type="ECO:0000313" key="1">
    <source>
        <dbReference type="EMBL" id="MBW4660397.1"/>
    </source>
</evidence>
<reference evidence="1" key="1">
    <citation type="submission" date="2021-05" db="EMBL/GenBank/DDBJ databases">
        <authorList>
            <person name="Pietrasiak N."/>
            <person name="Ward R."/>
            <person name="Stajich J.E."/>
            <person name="Kurbessoian T."/>
        </authorList>
    </citation>
    <scope>NUCLEOTIDE SEQUENCE</scope>
    <source>
        <strain evidence="1">UHER 2000/2452</strain>
    </source>
</reference>
<gene>
    <name evidence="1" type="ORF">KME15_17120</name>
</gene>
<organism evidence="1 2">
    <name type="scientific">Drouetiella hepatica Uher 2000/2452</name>
    <dbReference type="NCBI Taxonomy" id="904376"/>
    <lineage>
        <taxon>Bacteria</taxon>
        <taxon>Bacillati</taxon>
        <taxon>Cyanobacteriota</taxon>
        <taxon>Cyanophyceae</taxon>
        <taxon>Oculatellales</taxon>
        <taxon>Oculatellaceae</taxon>
        <taxon>Drouetiella</taxon>
    </lineage>
</organism>
<dbReference type="Proteomes" id="UP000757435">
    <property type="component" value="Unassembled WGS sequence"/>
</dbReference>
<reference evidence="1" key="2">
    <citation type="journal article" date="2022" name="Microbiol. Resour. Announc.">
        <title>Metagenome Sequencing to Explore Phylogenomics of Terrestrial Cyanobacteria.</title>
        <authorList>
            <person name="Ward R.D."/>
            <person name="Stajich J.E."/>
            <person name="Johansen J.R."/>
            <person name="Huntemann M."/>
            <person name="Clum A."/>
            <person name="Foster B."/>
            <person name="Foster B."/>
            <person name="Roux S."/>
            <person name="Palaniappan K."/>
            <person name="Varghese N."/>
            <person name="Mukherjee S."/>
            <person name="Reddy T.B.K."/>
            <person name="Daum C."/>
            <person name="Copeland A."/>
            <person name="Chen I.A."/>
            <person name="Ivanova N.N."/>
            <person name="Kyrpides N.C."/>
            <person name="Shapiro N."/>
            <person name="Eloe-Fadrosh E.A."/>
            <person name="Pietrasiak N."/>
        </authorList>
    </citation>
    <scope>NUCLEOTIDE SEQUENCE</scope>
    <source>
        <strain evidence="1">UHER 2000/2452</strain>
    </source>
</reference>
<evidence type="ECO:0000313" key="2">
    <source>
        <dbReference type="Proteomes" id="UP000757435"/>
    </source>
</evidence>
<protein>
    <submittedName>
        <fullName evidence="1">Uncharacterized protein</fullName>
    </submittedName>
</protein>
<dbReference type="AlphaFoldDB" id="A0A951UNG2"/>
<comment type="caution">
    <text evidence="1">The sequence shown here is derived from an EMBL/GenBank/DDBJ whole genome shotgun (WGS) entry which is preliminary data.</text>
</comment>
<dbReference type="EMBL" id="JAHHHD010000020">
    <property type="protein sequence ID" value="MBW4660397.1"/>
    <property type="molecule type" value="Genomic_DNA"/>
</dbReference>
<proteinExistence type="predicted"/>
<accession>A0A951UNG2</accession>
<sequence>MSQLHVWAVVRLLPNFQRVVVNRFRRRGDAENYIHLLRRHTPDGNFIIVFDPPSESLRLER</sequence>